<evidence type="ECO:0000313" key="1">
    <source>
        <dbReference type="EMBL" id="MFC5820040.1"/>
    </source>
</evidence>
<dbReference type="EMBL" id="JBHSNW010000022">
    <property type="protein sequence ID" value="MFC5820040.1"/>
    <property type="molecule type" value="Genomic_DNA"/>
</dbReference>
<keyword evidence="2" id="KW-1185">Reference proteome</keyword>
<organism evidence="1 2">
    <name type="scientific">Nonomuraea harbinensis</name>
    <dbReference type="NCBI Taxonomy" id="1286938"/>
    <lineage>
        <taxon>Bacteria</taxon>
        <taxon>Bacillati</taxon>
        <taxon>Actinomycetota</taxon>
        <taxon>Actinomycetes</taxon>
        <taxon>Streptosporangiales</taxon>
        <taxon>Streptosporangiaceae</taxon>
        <taxon>Nonomuraea</taxon>
    </lineage>
</organism>
<evidence type="ECO:0000313" key="2">
    <source>
        <dbReference type="Proteomes" id="UP001596096"/>
    </source>
</evidence>
<accession>A0ABW1C343</accession>
<sequence>MSDLAVVTPTYRPDADLFAHLHRSVLEHTPGGTVHHVVVPASDRALFAGYAGPRCRVWTYPEILPHRITHLPGTALWIDPARPWPPLRGWVVQQAAKIAVTARLDARVVLVADSDVVLVRDAGPEHFVRDGQTVLYRAEGAVHDGMPEHVTWHRAARDVLGLPGTATPPLPDYVSSLACWDPAVVRAMIARIEEATGRDWLGAFTAHLRVSEFIVYGVFVDEVLKTSPPGDTAMCHSRWDRTPLDHAGAVAFAERLGPRAIGMMISAKSRTPVAARLAAIQRCAQVTGLDGSPP</sequence>
<comment type="caution">
    <text evidence="1">The sequence shown here is derived from an EMBL/GenBank/DDBJ whole genome shotgun (WGS) entry which is preliminary data.</text>
</comment>
<dbReference type="InterPro" id="IPR045499">
    <property type="entry name" value="DUF6492"/>
</dbReference>
<dbReference type="Proteomes" id="UP001596096">
    <property type="component" value="Unassembled WGS sequence"/>
</dbReference>
<reference evidence="2" key="1">
    <citation type="journal article" date="2019" name="Int. J. Syst. Evol. Microbiol.">
        <title>The Global Catalogue of Microorganisms (GCM) 10K type strain sequencing project: providing services to taxonomists for standard genome sequencing and annotation.</title>
        <authorList>
            <consortium name="The Broad Institute Genomics Platform"/>
            <consortium name="The Broad Institute Genome Sequencing Center for Infectious Disease"/>
            <person name="Wu L."/>
            <person name="Ma J."/>
        </authorList>
    </citation>
    <scope>NUCLEOTIDE SEQUENCE [LARGE SCALE GENOMIC DNA]</scope>
    <source>
        <strain evidence="2">CGMCC 4.7106</strain>
    </source>
</reference>
<proteinExistence type="predicted"/>
<name>A0ABW1C343_9ACTN</name>
<protein>
    <submittedName>
        <fullName evidence="1">DUF6492 family protein</fullName>
    </submittedName>
</protein>
<dbReference type="RefSeq" id="WP_219544901.1">
    <property type="nucleotide sequence ID" value="NZ_JAHKRN010000011.1"/>
</dbReference>
<dbReference type="Pfam" id="PF20102">
    <property type="entry name" value="DUF6492"/>
    <property type="match status" value="1"/>
</dbReference>
<gene>
    <name evidence="1" type="ORF">ACFPUY_33490</name>
</gene>